<dbReference type="InterPro" id="IPR013321">
    <property type="entry name" value="Arc_rbn_hlx_hlx"/>
</dbReference>
<dbReference type="GO" id="GO:0006355">
    <property type="term" value="P:regulation of DNA-templated transcription"/>
    <property type="evidence" value="ECO:0007669"/>
    <property type="project" value="InterPro"/>
</dbReference>
<evidence type="ECO:0008006" key="3">
    <source>
        <dbReference type="Google" id="ProtNLM"/>
    </source>
</evidence>
<evidence type="ECO:0000313" key="2">
    <source>
        <dbReference type="Proteomes" id="UP000034789"/>
    </source>
</evidence>
<evidence type="ECO:0000313" key="1">
    <source>
        <dbReference type="EMBL" id="KKW47795.1"/>
    </source>
</evidence>
<sequence>MSNKTVISVKVDKDVRDRARKSAKRMGVPLSMIVNQQLRKFADERRIEFYEPLIPNAKTRKELDRSLKDIRDNRKNRLSPLFADTKEMDRYLDSL</sequence>
<name>A0A0G1YX97_9BACT</name>
<proteinExistence type="predicted"/>
<dbReference type="EMBL" id="LCSD01000006">
    <property type="protein sequence ID" value="KKW47795.1"/>
    <property type="molecule type" value="Genomic_DNA"/>
</dbReference>
<gene>
    <name evidence="1" type="ORF">UY98_C0006G0012</name>
</gene>
<reference evidence="1 2" key="1">
    <citation type="journal article" date="2015" name="Nature">
        <title>rRNA introns, odd ribosomes, and small enigmatic genomes across a large radiation of phyla.</title>
        <authorList>
            <person name="Brown C.T."/>
            <person name="Hug L.A."/>
            <person name="Thomas B.C."/>
            <person name="Sharon I."/>
            <person name="Castelle C.J."/>
            <person name="Singh A."/>
            <person name="Wilkins M.J."/>
            <person name="Williams K.H."/>
            <person name="Banfield J.F."/>
        </authorList>
    </citation>
    <scope>NUCLEOTIDE SEQUENCE [LARGE SCALE GENOMIC DNA]</scope>
</reference>
<dbReference type="AlphaFoldDB" id="A0A0G1YX97"/>
<accession>A0A0G1YX97</accession>
<organism evidence="1 2">
    <name type="scientific">Candidatus Kaiserbacteria bacterium GW2011_GWA2_58_9</name>
    <dbReference type="NCBI Taxonomy" id="1618672"/>
    <lineage>
        <taxon>Bacteria</taxon>
        <taxon>Candidatus Kaiseribacteriota</taxon>
    </lineage>
</organism>
<protein>
    <recommendedName>
        <fullName evidence="3">Addiction module antitoxin, RelB/DinJ family</fullName>
    </recommendedName>
</protein>
<comment type="caution">
    <text evidence="1">The sequence shown here is derived from an EMBL/GenBank/DDBJ whole genome shotgun (WGS) entry which is preliminary data.</text>
</comment>
<dbReference type="Proteomes" id="UP000034789">
    <property type="component" value="Unassembled WGS sequence"/>
</dbReference>
<dbReference type="Gene3D" id="1.10.1220.10">
    <property type="entry name" value="Met repressor-like"/>
    <property type="match status" value="1"/>
</dbReference>